<dbReference type="AlphaFoldDB" id="A0A1P9X2R1"/>
<feature type="signal peptide" evidence="1">
    <location>
        <begin position="1"/>
        <end position="25"/>
    </location>
</feature>
<dbReference type="Pfam" id="PF03640">
    <property type="entry name" value="Lipoprotein_15"/>
    <property type="match status" value="3"/>
</dbReference>
<dbReference type="KEGG" id="smon:AWR27_23005"/>
<dbReference type="OrthoDB" id="597632at2"/>
<accession>A0A1P9X2R1</accession>
<dbReference type="EMBL" id="CP014263">
    <property type="protein sequence ID" value="AQG81910.1"/>
    <property type="molecule type" value="Genomic_DNA"/>
</dbReference>
<evidence type="ECO:0000313" key="3">
    <source>
        <dbReference type="Proteomes" id="UP000187941"/>
    </source>
</evidence>
<evidence type="ECO:0000313" key="2">
    <source>
        <dbReference type="EMBL" id="AQG81910.1"/>
    </source>
</evidence>
<proteinExistence type="predicted"/>
<gene>
    <name evidence="2" type="ORF">AWR27_23005</name>
</gene>
<feature type="chain" id="PRO_5013088895" description="Lipoprotein" evidence="1">
    <location>
        <begin position="26"/>
        <end position="284"/>
    </location>
</feature>
<sequence>MKPFAYSNRLLLSVALLLTCLLACTNEDPTLPVADVALRSTSLGRVLTGPDGKTLYVFAPDANGQSNCAGNCLTNWPIYYKENPVVGSGMVASDFTTITRADGSKQTAYQGWPLYYFKNDVKPGDVVGENVGNVWFVAKPNYNILIASRQLVGMDGKNYTFDMREGTGNSLYLTDGQGRTLYAFINDRRNKNNYTRADLSNNPTWPIFELPSGQTAIGELPSTLNRADFTTTTIHGKTQVTYKGWPLYYFGGDQGQRGSNKGVSVPRPGVWPVVFKNTPEAPVQ</sequence>
<keyword evidence="1" id="KW-0732">Signal</keyword>
<dbReference type="GO" id="GO:0043448">
    <property type="term" value="P:alkane catabolic process"/>
    <property type="evidence" value="ECO:0007669"/>
    <property type="project" value="TreeGrafter"/>
</dbReference>
<dbReference type="PANTHER" id="PTHR39335:SF1">
    <property type="entry name" value="BLL4220 PROTEIN"/>
    <property type="match status" value="1"/>
</dbReference>
<dbReference type="PANTHER" id="PTHR39335">
    <property type="entry name" value="BLL4220 PROTEIN"/>
    <property type="match status" value="1"/>
</dbReference>
<organism evidence="2 3">
    <name type="scientific">Spirosoma montaniterrae</name>
    <dbReference type="NCBI Taxonomy" id="1178516"/>
    <lineage>
        <taxon>Bacteria</taxon>
        <taxon>Pseudomonadati</taxon>
        <taxon>Bacteroidota</taxon>
        <taxon>Cytophagia</taxon>
        <taxon>Cytophagales</taxon>
        <taxon>Cytophagaceae</taxon>
        <taxon>Spirosoma</taxon>
    </lineage>
</organism>
<evidence type="ECO:0000256" key="1">
    <source>
        <dbReference type="SAM" id="SignalP"/>
    </source>
</evidence>
<name>A0A1P9X2R1_9BACT</name>
<dbReference type="STRING" id="1178516.AWR27_23005"/>
<evidence type="ECO:0008006" key="4">
    <source>
        <dbReference type="Google" id="ProtNLM"/>
    </source>
</evidence>
<dbReference type="RefSeq" id="WP_077133389.1">
    <property type="nucleotide sequence ID" value="NZ_CP014263.1"/>
</dbReference>
<dbReference type="InterPro" id="IPR005297">
    <property type="entry name" value="Lipoprotein_repeat"/>
</dbReference>
<keyword evidence="3" id="KW-1185">Reference proteome</keyword>
<reference evidence="2 3" key="1">
    <citation type="submission" date="2016-01" db="EMBL/GenBank/DDBJ databases">
        <authorList>
            <person name="Oliw E.H."/>
        </authorList>
    </citation>
    <scope>NUCLEOTIDE SEQUENCE [LARGE SCALE GENOMIC DNA]</scope>
    <source>
        <strain evidence="2 3">DY10</strain>
    </source>
</reference>
<dbReference type="Proteomes" id="UP000187941">
    <property type="component" value="Chromosome"/>
</dbReference>
<protein>
    <recommendedName>
        <fullName evidence="4">Lipoprotein</fullName>
    </recommendedName>
</protein>